<dbReference type="InterPro" id="IPR037171">
    <property type="entry name" value="NagB/RpiA_transferase-like"/>
</dbReference>
<dbReference type="InterPro" id="IPR050313">
    <property type="entry name" value="Carb_Metab_HTH_regulators"/>
</dbReference>
<evidence type="ECO:0000313" key="4">
    <source>
        <dbReference type="EMBL" id="MEE2038101.1"/>
    </source>
</evidence>
<dbReference type="EMBL" id="JAUZMY010000010">
    <property type="protein sequence ID" value="MEE2038101.1"/>
    <property type="molecule type" value="Genomic_DNA"/>
</dbReference>
<evidence type="ECO:0000313" key="5">
    <source>
        <dbReference type="Proteomes" id="UP001356095"/>
    </source>
</evidence>
<dbReference type="SUPFAM" id="SSF100950">
    <property type="entry name" value="NagB/RpiA/CoA transferase-like"/>
    <property type="match status" value="1"/>
</dbReference>
<accession>A0ABU7K774</accession>
<evidence type="ECO:0000259" key="3">
    <source>
        <dbReference type="Pfam" id="PF00455"/>
    </source>
</evidence>
<evidence type="ECO:0000256" key="1">
    <source>
        <dbReference type="ARBA" id="ARBA00022491"/>
    </source>
</evidence>
<proteinExistence type="predicted"/>
<dbReference type="InterPro" id="IPR014036">
    <property type="entry name" value="DeoR-like_C"/>
</dbReference>
<sequence>MDRADSSALTFPSPRIPDTGPGMTPGERIVAAALDELPPAGVILLEGCPLTLGIARALPAGRDYTVVTNAVRTAAALSHRSDITLLLMGGRCVPGAGATSGPVDLWGQALREVRADIAFVSADGVSPGQGLYARDPQEASAKRMMIAASRRTVVLADHVRVGRACFARFADLADVDCLVTDSGVGPGHLWELRDRVSRLVIV</sequence>
<dbReference type="PANTHER" id="PTHR30363:SF4">
    <property type="entry name" value="GLYCEROL-3-PHOSPHATE REGULON REPRESSOR"/>
    <property type="match status" value="1"/>
</dbReference>
<protein>
    <submittedName>
        <fullName evidence="4">DeoR family transcriptional regulator</fullName>
    </submittedName>
</protein>
<keyword evidence="5" id="KW-1185">Reference proteome</keyword>
<feature type="domain" description="DeoR-like transcriptional repressor C-terminal sensor" evidence="3">
    <location>
        <begin position="27"/>
        <end position="182"/>
    </location>
</feature>
<dbReference type="SMART" id="SM01134">
    <property type="entry name" value="DeoRC"/>
    <property type="match status" value="1"/>
</dbReference>
<name>A0ABU7K774_9ACTN</name>
<dbReference type="RefSeq" id="WP_330091887.1">
    <property type="nucleotide sequence ID" value="NZ_JAUZMY010000010.1"/>
</dbReference>
<dbReference type="Pfam" id="PF00455">
    <property type="entry name" value="DeoRC"/>
    <property type="match status" value="1"/>
</dbReference>
<reference evidence="4 5" key="1">
    <citation type="submission" date="2023-08" db="EMBL/GenBank/DDBJ databases">
        <authorList>
            <person name="Girao M."/>
            <person name="Carvalho M.F."/>
        </authorList>
    </citation>
    <scope>NUCLEOTIDE SEQUENCE [LARGE SCALE GENOMIC DNA]</scope>
    <source>
        <strain evidence="4 5">CT-R113</strain>
    </source>
</reference>
<comment type="caution">
    <text evidence="4">The sequence shown here is derived from an EMBL/GenBank/DDBJ whole genome shotgun (WGS) entry which is preliminary data.</text>
</comment>
<dbReference type="Proteomes" id="UP001356095">
    <property type="component" value="Unassembled WGS sequence"/>
</dbReference>
<dbReference type="PANTHER" id="PTHR30363">
    <property type="entry name" value="HTH-TYPE TRANSCRIPTIONAL REGULATOR SRLR-RELATED"/>
    <property type="match status" value="1"/>
</dbReference>
<feature type="region of interest" description="Disordered" evidence="2">
    <location>
        <begin position="1"/>
        <end position="24"/>
    </location>
</feature>
<evidence type="ECO:0000256" key="2">
    <source>
        <dbReference type="SAM" id="MobiDB-lite"/>
    </source>
</evidence>
<gene>
    <name evidence="4" type="ORF">Q8791_12830</name>
</gene>
<keyword evidence="1" id="KW-0678">Repressor</keyword>
<organism evidence="4 5">
    <name type="scientific">Nocardiopsis codii</name>
    <dbReference type="NCBI Taxonomy" id="3065942"/>
    <lineage>
        <taxon>Bacteria</taxon>
        <taxon>Bacillati</taxon>
        <taxon>Actinomycetota</taxon>
        <taxon>Actinomycetes</taxon>
        <taxon>Streptosporangiales</taxon>
        <taxon>Nocardiopsidaceae</taxon>
        <taxon>Nocardiopsis</taxon>
    </lineage>
</organism>